<comment type="caution">
    <text evidence="2">The sequence shown here is derived from an EMBL/GenBank/DDBJ whole genome shotgun (WGS) entry which is preliminary data.</text>
</comment>
<feature type="signal peptide" evidence="1">
    <location>
        <begin position="1"/>
        <end position="28"/>
    </location>
</feature>
<reference evidence="2" key="2">
    <citation type="submission" date="2023-05" db="EMBL/GenBank/DDBJ databases">
        <authorList>
            <consortium name="Lawrence Berkeley National Laboratory"/>
            <person name="Steindorff A."/>
            <person name="Hensen N."/>
            <person name="Bonometti L."/>
            <person name="Westerberg I."/>
            <person name="Brannstrom I.O."/>
            <person name="Guillou S."/>
            <person name="Cros-Aarteil S."/>
            <person name="Calhoun S."/>
            <person name="Haridas S."/>
            <person name="Kuo A."/>
            <person name="Mondo S."/>
            <person name="Pangilinan J."/>
            <person name="Riley R."/>
            <person name="Labutti K."/>
            <person name="Andreopoulos B."/>
            <person name="Lipzen A."/>
            <person name="Chen C."/>
            <person name="Yanf M."/>
            <person name="Daum C."/>
            <person name="Ng V."/>
            <person name="Clum A."/>
            <person name="Ohm R."/>
            <person name="Martin F."/>
            <person name="Silar P."/>
            <person name="Natvig D."/>
            <person name="Lalanne C."/>
            <person name="Gautier V."/>
            <person name="Ament-Velasquez S.L."/>
            <person name="Kruys A."/>
            <person name="Hutchinson M.I."/>
            <person name="Powell A.J."/>
            <person name="Barry K."/>
            <person name="Miller A.N."/>
            <person name="Grigoriev I.V."/>
            <person name="Debuchy R."/>
            <person name="Gladieux P."/>
            <person name="Thoren M.H."/>
            <person name="Johannesson H."/>
        </authorList>
    </citation>
    <scope>NUCLEOTIDE SEQUENCE</scope>
    <source>
        <strain evidence="2">CBS 315.58</strain>
    </source>
</reference>
<evidence type="ECO:0000313" key="3">
    <source>
        <dbReference type="Proteomes" id="UP001303160"/>
    </source>
</evidence>
<proteinExistence type="predicted"/>
<organism evidence="2 3">
    <name type="scientific">Triangularia verruculosa</name>
    <dbReference type="NCBI Taxonomy" id="2587418"/>
    <lineage>
        <taxon>Eukaryota</taxon>
        <taxon>Fungi</taxon>
        <taxon>Dikarya</taxon>
        <taxon>Ascomycota</taxon>
        <taxon>Pezizomycotina</taxon>
        <taxon>Sordariomycetes</taxon>
        <taxon>Sordariomycetidae</taxon>
        <taxon>Sordariales</taxon>
        <taxon>Podosporaceae</taxon>
        <taxon>Triangularia</taxon>
    </lineage>
</organism>
<accession>A0AAN6XKH8</accession>
<dbReference type="Proteomes" id="UP001303160">
    <property type="component" value="Unassembled WGS sequence"/>
</dbReference>
<evidence type="ECO:0000256" key="1">
    <source>
        <dbReference type="SAM" id="SignalP"/>
    </source>
</evidence>
<protein>
    <recommendedName>
        <fullName evidence="4">Secreted protein</fullName>
    </recommendedName>
</protein>
<dbReference type="EMBL" id="MU863909">
    <property type="protein sequence ID" value="KAK4201256.1"/>
    <property type="molecule type" value="Genomic_DNA"/>
</dbReference>
<reference evidence="2" key="1">
    <citation type="journal article" date="2023" name="Mol. Phylogenet. Evol.">
        <title>Genome-scale phylogeny and comparative genomics of the fungal order Sordariales.</title>
        <authorList>
            <person name="Hensen N."/>
            <person name="Bonometti L."/>
            <person name="Westerberg I."/>
            <person name="Brannstrom I.O."/>
            <person name="Guillou S."/>
            <person name="Cros-Aarteil S."/>
            <person name="Calhoun S."/>
            <person name="Haridas S."/>
            <person name="Kuo A."/>
            <person name="Mondo S."/>
            <person name="Pangilinan J."/>
            <person name="Riley R."/>
            <person name="LaButti K."/>
            <person name="Andreopoulos B."/>
            <person name="Lipzen A."/>
            <person name="Chen C."/>
            <person name="Yan M."/>
            <person name="Daum C."/>
            <person name="Ng V."/>
            <person name="Clum A."/>
            <person name="Steindorff A."/>
            <person name="Ohm R.A."/>
            <person name="Martin F."/>
            <person name="Silar P."/>
            <person name="Natvig D.O."/>
            <person name="Lalanne C."/>
            <person name="Gautier V."/>
            <person name="Ament-Velasquez S.L."/>
            <person name="Kruys A."/>
            <person name="Hutchinson M.I."/>
            <person name="Powell A.J."/>
            <person name="Barry K."/>
            <person name="Miller A.N."/>
            <person name="Grigoriev I.V."/>
            <person name="Debuchy R."/>
            <person name="Gladieux P."/>
            <person name="Hiltunen Thoren M."/>
            <person name="Johannesson H."/>
        </authorList>
    </citation>
    <scope>NUCLEOTIDE SEQUENCE</scope>
    <source>
        <strain evidence="2">CBS 315.58</strain>
    </source>
</reference>
<name>A0AAN6XKH8_9PEZI</name>
<evidence type="ECO:0000313" key="2">
    <source>
        <dbReference type="EMBL" id="KAK4201256.1"/>
    </source>
</evidence>
<feature type="chain" id="PRO_5043047049" description="Secreted protein" evidence="1">
    <location>
        <begin position="29"/>
        <end position="72"/>
    </location>
</feature>
<dbReference type="AlphaFoldDB" id="A0AAN6XKH8"/>
<evidence type="ECO:0008006" key="4">
    <source>
        <dbReference type="Google" id="ProtNLM"/>
    </source>
</evidence>
<keyword evidence="1" id="KW-0732">Signal</keyword>
<sequence>MLKTRSLSAMLAFSFLATRSTFLPTSQALHHCPAKYYDIPQMPENWFFQNTILSHYNSGRFLLLFLRFQTGR</sequence>
<keyword evidence="3" id="KW-1185">Reference proteome</keyword>
<gene>
    <name evidence="2" type="ORF">QBC40DRAFT_278458</name>
</gene>